<dbReference type="EMBL" id="JASPKZ010009833">
    <property type="protein sequence ID" value="KAJ9575515.1"/>
    <property type="molecule type" value="Genomic_DNA"/>
</dbReference>
<keyword evidence="2" id="KW-1185">Reference proteome</keyword>
<dbReference type="AlphaFoldDB" id="A0AAD8E352"/>
<sequence>VYSAPATSDRKRILCDRKSDLFASGFDCITLLATIFGDLKSWDLQSNNVYNEGRNEGKQYTGKKRNILVERRLRECIHDCRFKCNELRLILSINLVVI</sequence>
<reference evidence="1" key="1">
    <citation type="journal article" date="2023" name="IScience">
        <title>Live-bearing cockroach genome reveals convergent evolutionary mechanisms linked to viviparity in insects and beyond.</title>
        <authorList>
            <person name="Fouks B."/>
            <person name="Harrison M.C."/>
            <person name="Mikhailova A.A."/>
            <person name="Marchal E."/>
            <person name="English S."/>
            <person name="Carruthers M."/>
            <person name="Jennings E.C."/>
            <person name="Chiamaka E.L."/>
            <person name="Frigard R.A."/>
            <person name="Pippel M."/>
            <person name="Attardo G.M."/>
            <person name="Benoit J.B."/>
            <person name="Bornberg-Bauer E."/>
            <person name="Tobe S.S."/>
        </authorList>
    </citation>
    <scope>NUCLEOTIDE SEQUENCE</scope>
    <source>
        <strain evidence="1">Stay&amp;Tobe</strain>
    </source>
</reference>
<gene>
    <name evidence="1" type="ORF">L9F63_007620</name>
</gene>
<protein>
    <submittedName>
        <fullName evidence="1">Uncharacterized protein</fullName>
    </submittedName>
</protein>
<accession>A0AAD8E352</accession>
<name>A0AAD8E352_DIPPU</name>
<feature type="non-terminal residue" evidence="1">
    <location>
        <position position="1"/>
    </location>
</feature>
<feature type="non-terminal residue" evidence="1">
    <location>
        <position position="98"/>
    </location>
</feature>
<dbReference type="Proteomes" id="UP001233999">
    <property type="component" value="Unassembled WGS sequence"/>
</dbReference>
<evidence type="ECO:0000313" key="1">
    <source>
        <dbReference type="EMBL" id="KAJ9575515.1"/>
    </source>
</evidence>
<proteinExistence type="predicted"/>
<evidence type="ECO:0000313" key="2">
    <source>
        <dbReference type="Proteomes" id="UP001233999"/>
    </source>
</evidence>
<reference evidence="1" key="2">
    <citation type="submission" date="2023-05" db="EMBL/GenBank/DDBJ databases">
        <authorList>
            <person name="Fouks B."/>
        </authorList>
    </citation>
    <scope>NUCLEOTIDE SEQUENCE</scope>
    <source>
        <strain evidence="1">Stay&amp;Tobe</strain>
        <tissue evidence="1">Testes</tissue>
    </source>
</reference>
<organism evidence="1 2">
    <name type="scientific">Diploptera punctata</name>
    <name type="common">Pacific beetle cockroach</name>
    <dbReference type="NCBI Taxonomy" id="6984"/>
    <lineage>
        <taxon>Eukaryota</taxon>
        <taxon>Metazoa</taxon>
        <taxon>Ecdysozoa</taxon>
        <taxon>Arthropoda</taxon>
        <taxon>Hexapoda</taxon>
        <taxon>Insecta</taxon>
        <taxon>Pterygota</taxon>
        <taxon>Neoptera</taxon>
        <taxon>Polyneoptera</taxon>
        <taxon>Dictyoptera</taxon>
        <taxon>Blattodea</taxon>
        <taxon>Blaberoidea</taxon>
        <taxon>Blaberidae</taxon>
        <taxon>Diplopterinae</taxon>
        <taxon>Diploptera</taxon>
    </lineage>
</organism>
<comment type="caution">
    <text evidence="1">The sequence shown here is derived from an EMBL/GenBank/DDBJ whole genome shotgun (WGS) entry which is preliminary data.</text>
</comment>